<evidence type="ECO:0000256" key="1">
    <source>
        <dbReference type="SAM" id="MobiDB-lite"/>
    </source>
</evidence>
<name>A0A4C1TXX7_EUMVA</name>
<dbReference type="AlphaFoldDB" id="A0A4C1TXX7"/>
<proteinExistence type="predicted"/>
<keyword evidence="2" id="KW-1133">Transmembrane helix</keyword>
<reference evidence="4 5" key="1">
    <citation type="journal article" date="2019" name="Commun. Biol.">
        <title>The bagworm genome reveals a unique fibroin gene that provides high tensile strength.</title>
        <authorList>
            <person name="Kono N."/>
            <person name="Nakamura H."/>
            <person name="Ohtoshi R."/>
            <person name="Tomita M."/>
            <person name="Numata K."/>
            <person name="Arakawa K."/>
        </authorList>
    </citation>
    <scope>NUCLEOTIDE SEQUENCE [LARGE SCALE GENOMIC DNA]</scope>
</reference>
<dbReference type="PROSITE" id="PS50878">
    <property type="entry name" value="RT_POL"/>
    <property type="match status" value="1"/>
</dbReference>
<feature type="transmembrane region" description="Helical" evidence="2">
    <location>
        <begin position="33"/>
        <end position="53"/>
    </location>
</feature>
<dbReference type="Proteomes" id="UP000299102">
    <property type="component" value="Unassembled WGS sequence"/>
</dbReference>
<keyword evidence="2" id="KW-0812">Transmembrane</keyword>
<dbReference type="EMBL" id="BGZK01000101">
    <property type="protein sequence ID" value="GBP18850.1"/>
    <property type="molecule type" value="Genomic_DNA"/>
</dbReference>
<feature type="region of interest" description="Disordered" evidence="1">
    <location>
        <begin position="88"/>
        <end position="111"/>
    </location>
</feature>
<evidence type="ECO:0000259" key="3">
    <source>
        <dbReference type="PROSITE" id="PS50878"/>
    </source>
</evidence>
<protein>
    <recommendedName>
        <fullName evidence="3">Reverse transcriptase domain-containing protein</fullName>
    </recommendedName>
</protein>
<organism evidence="4 5">
    <name type="scientific">Eumeta variegata</name>
    <name type="common">Bagworm moth</name>
    <name type="synonym">Eumeta japonica</name>
    <dbReference type="NCBI Taxonomy" id="151549"/>
    <lineage>
        <taxon>Eukaryota</taxon>
        <taxon>Metazoa</taxon>
        <taxon>Ecdysozoa</taxon>
        <taxon>Arthropoda</taxon>
        <taxon>Hexapoda</taxon>
        <taxon>Insecta</taxon>
        <taxon>Pterygota</taxon>
        <taxon>Neoptera</taxon>
        <taxon>Endopterygota</taxon>
        <taxon>Lepidoptera</taxon>
        <taxon>Glossata</taxon>
        <taxon>Ditrysia</taxon>
        <taxon>Tineoidea</taxon>
        <taxon>Psychidae</taxon>
        <taxon>Oiketicinae</taxon>
        <taxon>Eumeta</taxon>
    </lineage>
</organism>
<dbReference type="InterPro" id="IPR000477">
    <property type="entry name" value="RT_dom"/>
</dbReference>
<feature type="compositionally biased region" description="Basic and acidic residues" evidence="1">
    <location>
        <begin position="101"/>
        <end position="111"/>
    </location>
</feature>
<dbReference type="OrthoDB" id="445826at2759"/>
<sequence length="132" mass="15218">MLGSEAYLVTYSPIISQIVFNELESEIGQVMNWMTYGVLQGSVLGPTLFLIYINKLCQLKFKQGRIFSFADDTALVFTSKTWEETYGHAQEELSDEEDMPKEDYKSDSEIEGHNESPLQWLLQSSIFVWLFI</sequence>
<accession>A0A4C1TXX7</accession>
<dbReference type="STRING" id="151549.A0A4C1TXX7"/>
<evidence type="ECO:0000313" key="4">
    <source>
        <dbReference type="EMBL" id="GBP18850.1"/>
    </source>
</evidence>
<evidence type="ECO:0000256" key="2">
    <source>
        <dbReference type="SAM" id="Phobius"/>
    </source>
</evidence>
<evidence type="ECO:0000313" key="5">
    <source>
        <dbReference type="Proteomes" id="UP000299102"/>
    </source>
</evidence>
<keyword evidence="5" id="KW-1185">Reference proteome</keyword>
<comment type="caution">
    <text evidence="4">The sequence shown here is derived from an EMBL/GenBank/DDBJ whole genome shotgun (WGS) entry which is preliminary data.</text>
</comment>
<keyword evidence="2" id="KW-0472">Membrane</keyword>
<gene>
    <name evidence="4" type="ORF">EVAR_93280_1</name>
</gene>
<feature type="domain" description="Reverse transcriptase" evidence="3">
    <location>
        <begin position="1"/>
        <end position="125"/>
    </location>
</feature>